<dbReference type="Proteomes" id="UP001322277">
    <property type="component" value="Chromosome 12"/>
</dbReference>
<accession>A0AAX4J5Q1</accession>
<proteinExistence type="predicted"/>
<dbReference type="KEGG" id="cdet:87952100"/>
<keyword evidence="3" id="KW-1185">Reference proteome</keyword>
<feature type="compositionally biased region" description="Basic and acidic residues" evidence="1">
    <location>
        <begin position="1"/>
        <end position="11"/>
    </location>
</feature>
<organism evidence="2 3">
    <name type="scientific">Colletotrichum destructivum</name>
    <dbReference type="NCBI Taxonomy" id="34406"/>
    <lineage>
        <taxon>Eukaryota</taxon>
        <taxon>Fungi</taxon>
        <taxon>Dikarya</taxon>
        <taxon>Ascomycota</taxon>
        <taxon>Pezizomycotina</taxon>
        <taxon>Sordariomycetes</taxon>
        <taxon>Hypocreomycetidae</taxon>
        <taxon>Glomerellales</taxon>
        <taxon>Glomerellaceae</taxon>
        <taxon>Colletotrichum</taxon>
        <taxon>Colletotrichum destructivum species complex</taxon>
    </lineage>
</organism>
<dbReference type="AlphaFoldDB" id="A0AAX4J5Q1"/>
<feature type="compositionally biased region" description="Basic residues" evidence="1">
    <location>
        <begin position="12"/>
        <end position="22"/>
    </location>
</feature>
<dbReference type="GeneID" id="87952100"/>
<reference evidence="3" key="1">
    <citation type="journal article" date="2023" name="bioRxiv">
        <title>Complete genome of the Medicago anthracnose fungus, Colletotrichum destructivum, reveals a mini-chromosome-like region within a core chromosome.</title>
        <authorList>
            <person name="Lapalu N."/>
            <person name="Simon A."/>
            <person name="Lu A."/>
            <person name="Plaumann P.-L."/>
            <person name="Amselem J."/>
            <person name="Pigne S."/>
            <person name="Auger A."/>
            <person name="Koch C."/>
            <person name="Dallery J.-F."/>
            <person name="O'Connell R.J."/>
        </authorList>
    </citation>
    <scope>NUCLEOTIDE SEQUENCE [LARGE SCALE GENOMIC DNA]</scope>
    <source>
        <strain evidence="3">CBS 520.97</strain>
    </source>
</reference>
<gene>
    <name evidence="2" type="ORF">CDEST_15601</name>
</gene>
<name>A0AAX4J5Q1_9PEZI</name>
<protein>
    <submittedName>
        <fullName evidence="2">Uncharacterized protein</fullName>
    </submittedName>
</protein>
<feature type="region of interest" description="Disordered" evidence="1">
    <location>
        <begin position="1"/>
        <end position="24"/>
    </location>
</feature>
<evidence type="ECO:0000313" key="3">
    <source>
        <dbReference type="Proteomes" id="UP001322277"/>
    </source>
</evidence>
<evidence type="ECO:0000256" key="1">
    <source>
        <dbReference type="SAM" id="MobiDB-lite"/>
    </source>
</evidence>
<dbReference type="EMBL" id="CP137316">
    <property type="protein sequence ID" value="WQF90587.1"/>
    <property type="molecule type" value="Genomic_DNA"/>
</dbReference>
<evidence type="ECO:0000313" key="2">
    <source>
        <dbReference type="EMBL" id="WQF90587.1"/>
    </source>
</evidence>
<dbReference type="RefSeq" id="XP_062787807.1">
    <property type="nucleotide sequence ID" value="XM_062931756.1"/>
</dbReference>
<feature type="region of interest" description="Disordered" evidence="1">
    <location>
        <begin position="49"/>
        <end position="75"/>
    </location>
</feature>
<sequence>MSNDDARTKLKDSRKHHDHRQSRNISKPAILSVSLFRLWLTAPWLRKSTQPIRPAEPPPDESPRGTTSQHGKRRSGINWSLSQYFYSEDVFPSPRQLEFVMSLIAKLHSGTFSAILSRKRFKSWKVEWGCVCVCKF</sequence>